<dbReference type="GO" id="GO:0005886">
    <property type="term" value="C:plasma membrane"/>
    <property type="evidence" value="ECO:0007669"/>
    <property type="project" value="TreeGrafter"/>
</dbReference>
<dbReference type="InterPro" id="IPR018497">
    <property type="entry name" value="Peptidase_M13_C"/>
</dbReference>
<dbReference type="Proteomes" id="UP000288716">
    <property type="component" value="Unassembled WGS sequence"/>
</dbReference>
<proteinExistence type="predicted"/>
<evidence type="ECO:0000259" key="1">
    <source>
        <dbReference type="Pfam" id="PF01431"/>
    </source>
</evidence>
<dbReference type="EMBL" id="NCKV01015442">
    <property type="protein sequence ID" value="RWS20798.1"/>
    <property type="molecule type" value="Genomic_DNA"/>
</dbReference>
<name>A0A443RZU9_9ACAR</name>
<dbReference type="GO" id="GO:0004222">
    <property type="term" value="F:metalloendopeptidase activity"/>
    <property type="evidence" value="ECO:0007669"/>
    <property type="project" value="InterPro"/>
</dbReference>
<dbReference type="InterPro" id="IPR024079">
    <property type="entry name" value="MetalloPept_cat_dom_sf"/>
</dbReference>
<dbReference type="OrthoDB" id="6419060at2759"/>
<dbReference type="STRING" id="299467.A0A443RZU9"/>
<gene>
    <name evidence="2" type="ORF">B4U80_01238</name>
</gene>
<dbReference type="VEuPathDB" id="VectorBase:LDEU011242"/>
<dbReference type="GO" id="GO:0016485">
    <property type="term" value="P:protein processing"/>
    <property type="evidence" value="ECO:0007669"/>
    <property type="project" value="TreeGrafter"/>
</dbReference>
<sequence>HNHCNKHFRLQVNGINTQGENIADNGGLKHAFAAYKEYVKDNGLEPLLPGLSYTQSQLFFISAANTWCAKLRPQSLRLRLQTGVHSPPKFRVIGPMSNMPEFAESFQCELGSPMNPIHKCDVW</sequence>
<accession>A0A443RZU9</accession>
<feature type="domain" description="Peptidase M13 C-terminal" evidence="1">
    <location>
        <begin position="4"/>
        <end position="122"/>
    </location>
</feature>
<reference evidence="2 3" key="1">
    <citation type="journal article" date="2018" name="Gigascience">
        <title>Genomes of trombidid mites reveal novel predicted allergens and laterally-transferred genes associated with secondary metabolism.</title>
        <authorList>
            <person name="Dong X."/>
            <person name="Chaisiri K."/>
            <person name="Xia D."/>
            <person name="Armstrong S.D."/>
            <person name="Fang Y."/>
            <person name="Donnelly M.J."/>
            <person name="Kadowaki T."/>
            <person name="McGarry J.W."/>
            <person name="Darby A.C."/>
            <person name="Makepeace B.L."/>
        </authorList>
    </citation>
    <scope>NUCLEOTIDE SEQUENCE [LARGE SCALE GENOMIC DNA]</scope>
    <source>
        <strain evidence="2">UoL-UT</strain>
    </source>
</reference>
<feature type="non-terminal residue" evidence="2">
    <location>
        <position position="1"/>
    </location>
</feature>
<keyword evidence="3" id="KW-1185">Reference proteome</keyword>
<dbReference type="InterPro" id="IPR000718">
    <property type="entry name" value="Peptidase_M13"/>
</dbReference>
<dbReference type="PROSITE" id="PS51885">
    <property type="entry name" value="NEPRILYSIN"/>
    <property type="match status" value="1"/>
</dbReference>
<dbReference type="Pfam" id="PF01431">
    <property type="entry name" value="Peptidase_M13"/>
    <property type="match status" value="1"/>
</dbReference>
<dbReference type="AlphaFoldDB" id="A0A443RZU9"/>
<organism evidence="2 3">
    <name type="scientific">Leptotrombidium deliense</name>
    <dbReference type="NCBI Taxonomy" id="299467"/>
    <lineage>
        <taxon>Eukaryota</taxon>
        <taxon>Metazoa</taxon>
        <taxon>Ecdysozoa</taxon>
        <taxon>Arthropoda</taxon>
        <taxon>Chelicerata</taxon>
        <taxon>Arachnida</taxon>
        <taxon>Acari</taxon>
        <taxon>Acariformes</taxon>
        <taxon>Trombidiformes</taxon>
        <taxon>Prostigmata</taxon>
        <taxon>Anystina</taxon>
        <taxon>Parasitengona</taxon>
        <taxon>Trombiculoidea</taxon>
        <taxon>Trombiculidae</taxon>
        <taxon>Leptotrombidium</taxon>
    </lineage>
</organism>
<dbReference type="Gene3D" id="3.40.390.10">
    <property type="entry name" value="Collagenase (Catalytic Domain)"/>
    <property type="match status" value="1"/>
</dbReference>
<comment type="caution">
    <text evidence="2">The sequence shown here is derived from an EMBL/GenBank/DDBJ whole genome shotgun (WGS) entry which is preliminary data.</text>
</comment>
<dbReference type="PANTHER" id="PTHR11733">
    <property type="entry name" value="ZINC METALLOPROTEASE FAMILY M13 NEPRILYSIN-RELATED"/>
    <property type="match status" value="1"/>
</dbReference>
<evidence type="ECO:0000313" key="2">
    <source>
        <dbReference type="EMBL" id="RWS20798.1"/>
    </source>
</evidence>
<dbReference type="PANTHER" id="PTHR11733:SF224">
    <property type="entry name" value="NEPRILYSIN-2"/>
    <property type="match status" value="1"/>
</dbReference>
<dbReference type="SUPFAM" id="SSF55486">
    <property type="entry name" value="Metalloproteases ('zincins'), catalytic domain"/>
    <property type="match status" value="1"/>
</dbReference>
<evidence type="ECO:0000313" key="3">
    <source>
        <dbReference type="Proteomes" id="UP000288716"/>
    </source>
</evidence>
<protein>
    <submittedName>
        <fullName evidence="2">Neprilysin-11-like isoform X2</fullName>
    </submittedName>
</protein>